<feature type="region of interest" description="Disordered" evidence="1">
    <location>
        <begin position="212"/>
        <end position="245"/>
    </location>
</feature>
<evidence type="ECO:0000313" key="3">
    <source>
        <dbReference type="Proteomes" id="UP000271974"/>
    </source>
</evidence>
<dbReference type="OrthoDB" id="43807at2759"/>
<dbReference type="PANTHER" id="PTHR22774:SF11">
    <property type="entry name" value="CHOREIN N-TERMINAL DOMAIN-CONTAINING PROTEIN"/>
    <property type="match status" value="1"/>
</dbReference>
<reference evidence="2 3" key="1">
    <citation type="submission" date="2019-01" db="EMBL/GenBank/DDBJ databases">
        <title>A draft genome assembly of the solar-powered sea slug Elysia chlorotica.</title>
        <authorList>
            <person name="Cai H."/>
            <person name="Li Q."/>
            <person name="Fang X."/>
            <person name="Li J."/>
            <person name="Curtis N.E."/>
            <person name="Altenburger A."/>
            <person name="Shibata T."/>
            <person name="Feng M."/>
            <person name="Maeda T."/>
            <person name="Schwartz J.A."/>
            <person name="Shigenobu S."/>
            <person name="Lundholm N."/>
            <person name="Nishiyama T."/>
            <person name="Yang H."/>
            <person name="Hasebe M."/>
            <person name="Li S."/>
            <person name="Pierce S.K."/>
            <person name="Wang J."/>
        </authorList>
    </citation>
    <scope>NUCLEOTIDE SEQUENCE [LARGE SCALE GENOMIC DNA]</scope>
    <source>
        <strain evidence="2">EC2010</strain>
        <tissue evidence="2">Whole organism of an adult</tissue>
    </source>
</reference>
<dbReference type="Pfam" id="PF24917">
    <property type="entry name" value="BLTP3A_B"/>
    <property type="match status" value="1"/>
</dbReference>
<dbReference type="Proteomes" id="UP000271974">
    <property type="component" value="Unassembled WGS sequence"/>
</dbReference>
<accession>A0A3S0Z6F3</accession>
<protein>
    <submittedName>
        <fullName evidence="2">Uncharacterized protein</fullName>
    </submittedName>
</protein>
<evidence type="ECO:0000256" key="1">
    <source>
        <dbReference type="SAM" id="MobiDB-lite"/>
    </source>
</evidence>
<evidence type="ECO:0000313" key="2">
    <source>
        <dbReference type="EMBL" id="RUS71701.1"/>
    </source>
</evidence>
<sequence>MLPHTRRGGDAMTPVSAGHIKLTPTQPVGSENARARITDLLRRKPIAGGKYGFVDRVMDGIYVHVNSVLVKLMSHKFHASLQLSRVKVQSMSPTWQTPSDLRSTRIRDPGRGEVLLFKEIEWQTTRIEATASGAGQDFLTPLRLIANQAKIRIVVKKRLSDSAIISSRLTLLLDDLLWVLTITQLKAAILYANSLKVVIERSAQQSKRLAAEKLKKQGHMPDAASQQLQHHQHQQQRQDRQESSTARYFSRFDVLSTSYHLITSRFDLHLCDDSKENRHWKINGGSMQITFNKLSLDFYPFHPAG</sequence>
<gene>
    <name evidence="2" type="ORF">EGW08_020528</name>
</gene>
<organism evidence="2 3">
    <name type="scientific">Elysia chlorotica</name>
    <name type="common">Eastern emerald elysia</name>
    <name type="synonym">Sea slug</name>
    <dbReference type="NCBI Taxonomy" id="188477"/>
    <lineage>
        <taxon>Eukaryota</taxon>
        <taxon>Metazoa</taxon>
        <taxon>Spiralia</taxon>
        <taxon>Lophotrochozoa</taxon>
        <taxon>Mollusca</taxon>
        <taxon>Gastropoda</taxon>
        <taxon>Heterobranchia</taxon>
        <taxon>Euthyneura</taxon>
        <taxon>Panpulmonata</taxon>
        <taxon>Sacoglossa</taxon>
        <taxon>Placobranchoidea</taxon>
        <taxon>Plakobranchidae</taxon>
        <taxon>Elysia</taxon>
    </lineage>
</organism>
<dbReference type="EMBL" id="RQTK01001172">
    <property type="protein sequence ID" value="RUS71701.1"/>
    <property type="molecule type" value="Genomic_DNA"/>
</dbReference>
<proteinExistence type="predicted"/>
<name>A0A3S0Z6F3_ELYCH</name>
<comment type="caution">
    <text evidence="2">The sequence shown here is derived from an EMBL/GenBank/DDBJ whole genome shotgun (WGS) entry which is preliminary data.</text>
</comment>
<feature type="region of interest" description="Disordered" evidence="1">
    <location>
        <begin position="1"/>
        <end position="29"/>
    </location>
</feature>
<dbReference type="AlphaFoldDB" id="A0A3S0Z6F3"/>
<dbReference type="InterPro" id="IPR026728">
    <property type="entry name" value="BLTP3A/B"/>
</dbReference>
<keyword evidence="3" id="KW-1185">Reference proteome</keyword>
<feature type="non-terminal residue" evidence="2">
    <location>
        <position position="305"/>
    </location>
</feature>
<dbReference type="PANTHER" id="PTHR22774">
    <property type="entry name" value="CHOREIN N-TERMINAL DOMAIN-CONTAINING PROTEIN"/>
    <property type="match status" value="1"/>
</dbReference>